<reference evidence="1" key="1">
    <citation type="submission" date="2022-08" db="EMBL/GenBank/DDBJ databases">
        <title>Genomic Encyclopedia of Type Strains, Phase V (KMG-V): Genome sequencing to study the core and pangenomes of soil and plant-associated prokaryotes.</title>
        <authorList>
            <person name="Whitman W."/>
        </authorList>
    </citation>
    <scope>NUCLEOTIDE SEQUENCE</scope>
    <source>
        <strain evidence="1">SP3012</strain>
    </source>
</reference>
<dbReference type="AlphaFoldDB" id="A0A9X3A0M5"/>
<protein>
    <submittedName>
        <fullName evidence="1">Uncharacterized protein</fullName>
    </submittedName>
</protein>
<proteinExistence type="predicted"/>
<name>A0A9X3A0M5_9BACT</name>
<sequence>MPRTLDETVDYDEDEPRQFITNEQMQDLTGRSQSWVSKCAKKDYLLDGMPLAQWAVQDRYGRTRGFDVPESVLEGLRRAQEFANS</sequence>
<accession>A0A9X3A0M5</accession>
<evidence type="ECO:0000313" key="2">
    <source>
        <dbReference type="Proteomes" id="UP001155040"/>
    </source>
</evidence>
<comment type="caution">
    <text evidence="1">The sequence shown here is derived from an EMBL/GenBank/DDBJ whole genome shotgun (WGS) entry which is preliminary data.</text>
</comment>
<organism evidence="1 2">
    <name type="scientific">Salinibacter ruber</name>
    <dbReference type="NCBI Taxonomy" id="146919"/>
    <lineage>
        <taxon>Bacteria</taxon>
        <taxon>Pseudomonadati</taxon>
        <taxon>Rhodothermota</taxon>
        <taxon>Rhodothermia</taxon>
        <taxon>Rhodothermales</taxon>
        <taxon>Salinibacteraceae</taxon>
        <taxon>Salinibacter</taxon>
    </lineage>
</organism>
<evidence type="ECO:0000313" key="1">
    <source>
        <dbReference type="EMBL" id="MCS4038351.1"/>
    </source>
</evidence>
<dbReference type="RefSeq" id="WP_259055716.1">
    <property type="nucleotide sequence ID" value="NZ_JANTZJ010000030.1"/>
</dbReference>
<dbReference type="Proteomes" id="UP001155040">
    <property type="component" value="Unassembled WGS sequence"/>
</dbReference>
<gene>
    <name evidence="1" type="ORF">GGQ01_003443</name>
</gene>
<dbReference type="EMBL" id="JANUBF010000065">
    <property type="protein sequence ID" value="MCS4038351.1"/>
    <property type="molecule type" value="Genomic_DNA"/>
</dbReference>